<feature type="domain" description="CARD" evidence="5">
    <location>
        <begin position="19"/>
        <end position="86"/>
    </location>
</feature>
<feature type="region of interest" description="Disordered" evidence="4">
    <location>
        <begin position="99"/>
        <end position="150"/>
    </location>
</feature>
<reference evidence="6" key="1">
    <citation type="submission" date="2023-07" db="EMBL/GenBank/DDBJ databases">
        <authorList>
            <person name="Stuckert A."/>
        </authorList>
    </citation>
    <scope>NUCLEOTIDE SEQUENCE</scope>
</reference>
<protein>
    <recommendedName>
        <fullName evidence="5">CARD domain-containing protein</fullName>
    </recommendedName>
</protein>
<gene>
    <name evidence="6" type="ORF">RIMI_LOCUS7566908</name>
</gene>
<dbReference type="Pfam" id="PF13637">
    <property type="entry name" value="Ank_4"/>
    <property type="match status" value="1"/>
</dbReference>
<dbReference type="Pfam" id="PF00023">
    <property type="entry name" value="Ank"/>
    <property type="match status" value="1"/>
</dbReference>
<feature type="repeat" description="ANK" evidence="3">
    <location>
        <begin position="406"/>
        <end position="438"/>
    </location>
</feature>
<sequence length="641" mass="70151">MSAASSVLFPPITPQGQFMNPYAIDVLKTMKGELIEGIKNPEELINLLVEHGIFSTDKKMVMSYYRTRTEKNSRLVDILLSKDGRRQLVGYLLERDKEDNQAPILEPPEKIPRKENLPKKVKKETQKTSVQVKEKKRPKPETPRQKVVQSSDGVFDAVMKAAQNNHHHLVKLFLQEEEKLYKNRSNFLHLEAAKDNSRLVEILLKNGANVDSTDEKKQTALYHAVSGGHQATVKVLLEAGATIDPSIIDVAFSTNNEYIFGLLLQYSKGLSPDTMISAMFKAVKLNLFGIIKALIDKGTDVNARNDIQYTPLLLAAELGKPEAAQALIEKGAHIEDRTPNLSTALHLSVQGGDVSTMKLLLRKGINVNITGPGDQTPLHVAAYHNRPDLCDILLSASANVNAVTKEAVTPLHLASQRNNVDVAQNLIEHKANVNAKDKQARTPLHMAAEVGGLALVQLLLNNKADPNISDKEKKSPLHIAAAGGSAEVVAALLNSQARYGPKDMDGCTPIHYATISGNMDIVKSLLKAGKNKNLEDKNVWRKTPLHLAAEHGHSDIIQLLLTNGAAIDPLDNNRDTPLHCACKSGHLSSVQTLVGWSQGQKANLQATNSLKKTPLQVAEAGTTDSHQQVATLLKKKMLIIK</sequence>
<dbReference type="Gene3D" id="1.25.40.20">
    <property type="entry name" value="Ankyrin repeat-containing domain"/>
    <property type="match status" value="7"/>
</dbReference>
<evidence type="ECO:0000256" key="1">
    <source>
        <dbReference type="ARBA" id="ARBA00022737"/>
    </source>
</evidence>
<dbReference type="InterPro" id="IPR051165">
    <property type="entry name" value="Multifunctional_ANK_Repeat"/>
</dbReference>
<feature type="repeat" description="ANK" evidence="3">
    <location>
        <begin position="439"/>
        <end position="471"/>
    </location>
</feature>
<dbReference type="Gene3D" id="1.10.533.10">
    <property type="entry name" value="Death Domain, Fas"/>
    <property type="match status" value="1"/>
</dbReference>
<evidence type="ECO:0000256" key="2">
    <source>
        <dbReference type="ARBA" id="ARBA00023043"/>
    </source>
</evidence>
<dbReference type="SUPFAM" id="SSF48403">
    <property type="entry name" value="Ankyrin repeat"/>
    <property type="match status" value="2"/>
</dbReference>
<dbReference type="InterPro" id="IPR002110">
    <property type="entry name" value="Ankyrin_rpt"/>
</dbReference>
<dbReference type="PROSITE" id="PS50209">
    <property type="entry name" value="CARD"/>
    <property type="match status" value="1"/>
</dbReference>
<proteinExistence type="predicted"/>
<dbReference type="InterPro" id="IPR036770">
    <property type="entry name" value="Ankyrin_rpt-contain_sf"/>
</dbReference>
<comment type="caution">
    <text evidence="6">The sequence shown here is derived from an EMBL/GenBank/DDBJ whole genome shotgun (WGS) entry which is preliminary data.</text>
</comment>
<dbReference type="CDD" id="cd01671">
    <property type="entry name" value="CARD"/>
    <property type="match status" value="1"/>
</dbReference>
<feature type="repeat" description="ANK" evidence="3">
    <location>
        <begin position="183"/>
        <end position="215"/>
    </location>
</feature>
<keyword evidence="7" id="KW-1185">Reference proteome</keyword>
<dbReference type="Pfam" id="PF12796">
    <property type="entry name" value="Ank_2"/>
    <property type="match status" value="4"/>
</dbReference>
<feature type="repeat" description="ANK" evidence="3">
    <location>
        <begin position="307"/>
        <end position="339"/>
    </location>
</feature>
<feature type="repeat" description="ANK" evidence="3">
    <location>
        <begin position="216"/>
        <end position="244"/>
    </location>
</feature>
<dbReference type="EMBL" id="CAUEEQ010014429">
    <property type="protein sequence ID" value="CAJ0938513.1"/>
    <property type="molecule type" value="Genomic_DNA"/>
</dbReference>
<keyword evidence="1" id="KW-0677">Repeat</keyword>
<evidence type="ECO:0000313" key="7">
    <source>
        <dbReference type="Proteomes" id="UP001176940"/>
    </source>
</evidence>
<keyword evidence="2 3" id="KW-0040">ANK repeat</keyword>
<dbReference type="PROSITE" id="PS50088">
    <property type="entry name" value="ANK_REPEAT"/>
    <property type="match status" value="10"/>
</dbReference>
<feature type="repeat" description="ANK" evidence="3">
    <location>
        <begin position="472"/>
        <end position="504"/>
    </location>
</feature>
<evidence type="ECO:0000313" key="6">
    <source>
        <dbReference type="EMBL" id="CAJ0938513.1"/>
    </source>
</evidence>
<accession>A0ABN9LGA4</accession>
<dbReference type="InterPro" id="IPR001315">
    <property type="entry name" value="CARD"/>
</dbReference>
<dbReference type="SMART" id="SM00248">
    <property type="entry name" value="ANK"/>
    <property type="match status" value="13"/>
</dbReference>
<name>A0ABN9LGA4_9NEOB</name>
<feature type="repeat" description="ANK" evidence="3">
    <location>
        <begin position="340"/>
        <end position="372"/>
    </location>
</feature>
<dbReference type="PANTHER" id="PTHR24123">
    <property type="entry name" value="ANKYRIN REPEAT-CONTAINING"/>
    <property type="match status" value="1"/>
</dbReference>
<feature type="repeat" description="ANK" evidence="3">
    <location>
        <begin position="373"/>
        <end position="405"/>
    </location>
</feature>
<evidence type="ECO:0000256" key="3">
    <source>
        <dbReference type="PROSITE-ProRule" id="PRU00023"/>
    </source>
</evidence>
<evidence type="ECO:0000259" key="5">
    <source>
        <dbReference type="PROSITE" id="PS50209"/>
    </source>
</evidence>
<feature type="repeat" description="ANK" evidence="3">
    <location>
        <begin position="540"/>
        <end position="572"/>
    </location>
</feature>
<dbReference type="SUPFAM" id="SSF47986">
    <property type="entry name" value="DEATH domain"/>
    <property type="match status" value="1"/>
</dbReference>
<dbReference type="PROSITE" id="PS50297">
    <property type="entry name" value="ANK_REP_REGION"/>
    <property type="match status" value="9"/>
</dbReference>
<dbReference type="Proteomes" id="UP001176940">
    <property type="component" value="Unassembled WGS sequence"/>
</dbReference>
<dbReference type="InterPro" id="IPR011029">
    <property type="entry name" value="DEATH-like_dom_sf"/>
</dbReference>
<evidence type="ECO:0000256" key="4">
    <source>
        <dbReference type="SAM" id="MobiDB-lite"/>
    </source>
</evidence>
<organism evidence="6 7">
    <name type="scientific">Ranitomeya imitator</name>
    <name type="common">mimic poison frog</name>
    <dbReference type="NCBI Taxonomy" id="111125"/>
    <lineage>
        <taxon>Eukaryota</taxon>
        <taxon>Metazoa</taxon>
        <taxon>Chordata</taxon>
        <taxon>Craniata</taxon>
        <taxon>Vertebrata</taxon>
        <taxon>Euteleostomi</taxon>
        <taxon>Amphibia</taxon>
        <taxon>Batrachia</taxon>
        <taxon>Anura</taxon>
        <taxon>Neobatrachia</taxon>
        <taxon>Hyloidea</taxon>
        <taxon>Dendrobatidae</taxon>
        <taxon>Dendrobatinae</taxon>
        <taxon>Ranitomeya</taxon>
    </lineage>
</organism>
<feature type="compositionally biased region" description="Basic and acidic residues" evidence="4">
    <location>
        <begin position="107"/>
        <end position="126"/>
    </location>
</feature>
<feature type="repeat" description="ANK" evidence="3">
    <location>
        <begin position="505"/>
        <end position="537"/>
    </location>
</feature>
<dbReference type="PANTHER" id="PTHR24123:SF33">
    <property type="entry name" value="PROTEIN HOS4"/>
    <property type="match status" value="1"/>
</dbReference>